<accession>A0AAQ3QKP9</accession>
<dbReference type="SUPFAM" id="SSF52058">
    <property type="entry name" value="L domain-like"/>
    <property type="match status" value="1"/>
</dbReference>
<dbReference type="EMBL" id="CP136896">
    <property type="protein sequence ID" value="WOL13108.1"/>
    <property type="molecule type" value="Genomic_DNA"/>
</dbReference>
<feature type="compositionally biased region" description="Low complexity" evidence="5">
    <location>
        <begin position="8"/>
        <end position="36"/>
    </location>
</feature>
<evidence type="ECO:0000256" key="2">
    <source>
        <dbReference type="ARBA" id="ARBA00022525"/>
    </source>
</evidence>
<keyword evidence="2" id="KW-0964">Secreted</keyword>
<proteinExistence type="predicted"/>
<dbReference type="GO" id="GO:0005576">
    <property type="term" value="C:extracellular region"/>
    <property type="evidence" value="ECO:0007669"/>
    <property type="project" value="UniProtKB-SubCell"/>
</dbReference>
<dbReference type="InterPro" id="IPR051582">
    <property type="entry name" value="LRR_extensin-like_regulator"/>
</dbReference>
<evidence type="ECO:0000256" key="5">
    <source>
        <dbReference type="SAM" id="MobiDB-lite"/>
    </source>
</evidence>
<gene>
    <name evidence="6" type="ORF">Cni_G21877</name>
</gene>
<evidence type="ECO:0000256" key="1">
    <source>
        <dbReference type="ARBA" id="ARBA00004613"/>
    </source>
</evidence>
<dbReference type="Proteomes" id="UP001327560">
    <property type="component" value="Chromosome 7"/>
</dbReference>
<dbReference type="InterPro" id="IPR032675">
    <property type="entry name" value="LRR_dom_sf"/>
</dbReference>
<feature type="region of interest" description="Disordered" evidence="5">
    <location>
        <begin position="1"/>
        <end position="36"/>
    </location>
</feature>
<organism evidence="6 7">
    <name type="scientific">Canna indica</name>
    <name type="common">Indian-shot</name>
    <dbReference type="NCBI Taxonomy" id="4628"/>
    <lineage>
        <taxon>Eukaryota</taxon>
        <taxon>Viridiplantae</taxon>
        <taxon>Streptophyta</taxon>
        <taxon>Embryophyta</taxon>
        <taxon>Tracheophyta</taxon>
        <taxon>Spermatophyta</taxon>
        <taxon>Magnoliopsida</taxon>
        <taxon>Liliopsida</taxon>
        <taxon>Zingiberales</taxon>
        <taxon>Cannaceae</taxon>
        <taxon>Canna</taxon>
    </lineage>
</organism>
<comment type="subcellular location">
    <subcellularLocation>
        <location evidence="1">Secreted</location>
    </subcellularLocation>
</comment>
<evidence type="ECO:0000256" key="3">
    <source>
        <dbReference type="ARBA" id="ARBA00022729"/>
    </source>
</evidence>
<evidence type="ECO:0000256" key="4">
    <source>
        <dbReference type="ARBA" id="ARBA00022737"/>
    </source>
</evidence>
<dbReference type="PANTHER" id="PTHR32093:SF115">
    <property type="entry name" value="LEUCINE-RICH REPEAT EXTENSIN-LIKE PROTEIN 2"/>
    <property type="match status" value="1"/>
</dbReference>
<evidence type="ECO:0000313" key="7">
    <source>
        <dbReference type="Proteomes" id="UP001327560"/>
    </source>
</evidence>
<dbReference type="PANTHER" id="PTHR32093">
    <property type="entry name" value="LEUCINE-RICH REPEAT EXTENSIN-LIKE PROTEIN 3-RELATED"/>
    <property type="match status" value="1"/>
</dbReference>
<evidence type="ECO:0000313" key="6">
    <source>
        <dbReference type="EMBL" id="WOL13108.1"/>
    </source>
</evidence>
<name>A0AAQ3QKP9_9LILI</name>
<dbReference type="AlphaFoldDB" id="A0AAQ3QKP9"/>
<protein>
    <submittedName>
        <fullName evidence="6">Uncharacterized protein</fullName>
    </submittedName>
</protein>
<dbReference type="InterPro" id="IPR001611">
    <property type="entry name" value="Leu-rich_rpt"/>
</dbReference>
<dbReference type="Pfam" id="PF00560">
    <property type="entry name" value="LRR_1"/>
    <property type="match status" value="2"/>
</dbReference>
<keyword evidence="4" id="KW-0677">Repeat</keyword>
<keyword evidence="3" id="KW-0732">Signal</keyword>
<dbReference type="Gene3D" id="3.80.10.10">
    <property type="entry name" value="Ribonuclease Inhibitor"/>
    <property type="match status" value="1"/>
</dbReference>
<reference evidence="6 7" key="1">
    <citation type="submission" date="2023-10" db="EMBL/GenBank/DDBJ databases">
        <title>Chromosome-scale genome assembly provides insights into flower coloration mechanisms of Canna indica.</title>
        <authorList>
            <person name="Li C."/>
        </authorList>
    </citation>
    <scope>NUCLEOTIDE SEQUENCE [LARGE SCALE GENOMIC DNA]</scope>
    <source>
        <tissue evidence="6">Flower</tissue>
    </source>
</reference>
<keyword evidence="7" id="KW-1185">Reference proteome</keyword>
<sequence>MYAPTSASSVLNPPTTPTSPSLLVSTSTTQTSLPPRSPSSVLLVDLALFHLNSNRFCGTVPATFCLLHKLHLSNNCFVGKFPDVVLHLPALRYLDLRFNEFDGPIPPALFE</sequence>